<sequence>MPVLDVVELSSHYVALCQNGVLTALQAELASLRAKRDDLRQEIAKKDEQLVDQRQLQKELAQALVELQRRDQELAWVNAALERSRKRIRVGQSTIPIHSQPPATQVAPPPVYAQPPLATQAPPPTHNAVRVAALVGNFTTLQGTVDLMAANMAEMVALLRGPNRTSSSSTPPLAHGSTVDPAPWASQTHVPDSDVEVVPAPTVTPAPILPSMHVPAIHPVNIFQLPSTVMPMTTPVPGLTMFALPPMSVLILATIYIVPPSMGFLASSAPPPTQTTEPLPFSTLQPHISFPYQAPPPINFTFPEPGTLTHAAPVAPPTNFLPET</sequence>
<name>A0A2I0J7Y1_PUNGR</name>
<evidence type="ECO:0000313" key="4">
    <source>
        <dbReference type="Proteomes" id="UP000233551"/>
    </source>
</evidence>
<accession>A0A2I0J7Y1</accession>
<dbReference type="AlphaFoldDB" id="A0A2I0J7Y1"/>
<keyword evidence="1" id="KW-0175">Coiled coil</keyword>
<feature type="region of interest" description="Disordered" evidence="2">
    <location>
        <begin position="162"/>
        <end position="193"/>
    </location>
</feature>
<evidence type="ECO:0000256" key="1">
    <source>
        <dbReference type="SAM" id="Coils"/>
    </source>
</evidence>
<dbReference type="EMBL" id="PGOL01001992">
    <property type="protein sequence ID" value="PKI51786.1"/>
    <property type="molecule type" value="Genomic_DNA"/>
</dbReference>
<comment type="caution">
    <text evidence="3">The sequence shown here is derived from an EMBL/GenBank/DDBJ whole genome shotgun (WGS) entry which is preliminary data.</text>
</comment>
<dbReference type="Proteomes" id="UP000233551">
    <property type="component" value="Unassembled WGS sequence"/>
</dbReference>
<feature type="coiled-coil region" evidence="1">
    <location>
        <begin position="22"/>
        <end position="73"/>
    </location>
</feature>
<proteinExistence type="predicted"/>
<gene>
    <name evidence="3" type="ORF">CRG98_027834</name>
</gene>
<evidence type="ECO:0000313" key="3">
    <source>
        <dbReference type="EMBL" id="PKI51786.1"/>
    </source>
</evidence>
<protein>
    <submittedName>
        <fullName evidence="3">Uncharacterized protein</fullName>
    </submittedName>
</protein>
<evidence type="ECO:0000256" key="2">
    <source>
        <dbReference type="SAM" id="MobiDB-lite"/>
    </source>
</evidence>
<keyword evidence="4" id="KW-1185">Reference proteome</keyword>
<reference evidence="3 4" key="1">
    <citation type="submission" date="2017-11" db="EMBL/GenBank/DDBJ databases">
        <title>De-novo sequencing of pomegranate (Punica granatum L.) genome.</title>
        <authorList>
            <person name="Akparov Z."/>
            <person name="Amiraslanov A."/>
            <person name="Hajiyeva S."/>
            <person name="Abbasov M."/>
            <person name="Kaur K."/>
            <person name="Hamwieh A."/>
            <person name="Solovyev V."/>
            <person name="Salamov A."/>
            <person name="Braich B."/>
            <person name="Kosarev P."/>
            <person name="Mahmoud A."/>
            <person name="Hajiyev E."/>
            <person name="Babayeva S."/>
            <person name="Izzatullayeva V."/>
            <person name="Mammadov A."/>
            <person name="Mammadov A."/>
            <person name="Sharifova S."/>
            <person name="Ojaghi J."/>
            <person name="Eynullazada K."/>
            <person name="Bayramov B."/>
            <person name="Abdulazimova A."/>
            <person name="Shahmuradov I."/>
        </authorList>
    </citation>
    <scope>NUCLEOTIDE SEQUENCE [LARGE SCALE GENOMIC DNA]</scope>
    <source>
        <strain evidence="4">cv. AG2017</strain>
        <tissue evidence="3">Leaf</tissue>
    </source>
</reference>
<dbReference type="STRING" id="22663.A0A2I0J7Y1"/>
<organism evidence="3 4">
    <name type="scientific">Punica granatum</name>
    <name type="common">Pomegranate</name>
    <dbReference type="NCBI Taxonomy" id="22663"/>
    <lineage>
        <taxon>Eukaryota</taxon>
        <taxon>Viridiplantae</taxon>
        <taxon>Streptophyta</taxon>
        <taxon>Embryophyta</taxon>
        <taxon>Tracheophyta</taxon>
        <taxon>Spermatophyta</taxon>
        <taxon>Magnoliopsida</taxon>
        <taxon>eudicotyledons</taxon>
        <taxon>Gunneridae</taxon>
        <taxon>Pentapetalae</taxon>
        <taxon>rosids</taxon>
        <taxon>malvids</taxon>
        <taxon>Myrtales</taxon>
        <taxon>Lythraceae</taxon>
        <taxon>Punica</taxon>
    </lineage>
</organism>